<dbReference type="PROSITE" id="PS50112">
    <property type="entry name" value="PAS"/>
    <property type="match status" value="1"/>
</dbReference>
<evidence type="ECO:0000313" key="9">
    <source>
        <dbReference type="EMBL" id="ASI88710.1"/>
    </source>
</evidence>
<dbReference type="CDD" id="cd00130">
    <property type="entry name" value="PAS"/>
    <property type="match status" value="1"/>
</dbReference>
<dbReference type="Pfam" id="PF10335">
    <property type="entry name" value="DUF294_C"/>
    <property type="match status" value="1"/>
</dbReference>
<organism evidence="9 10">
    <name type="scientific">Vibrio mediterranei</name>
    <dbReference type="NCBI Taxonomy" id="689"/>
    <lineage>
        <taxon>Bacteria</taxon>
        <taxon>Pseudomonadati</taxon>
        <taxon>Pseudomonadota</taxon>
        <taxon>Gammaproteobacteria</taxon>
        <taxon>Vibrionales</taxon>
        <taxon>Vibrionaceae</taxon>
        <taxon>Vibrio</taxon>
    </lineage>
</organism>
<accession>A0AAN1KLS9</accession>
<dbReference type="RefSeq" id="WP_088876059.1">
    <property type="nucleotide sequence ID" value="NZ_CP018308.1"/>
</dbReference>
<comment type="subcellular location">
    <subcellularLocation>
        <location evidence="1">Cell membrane</location>
        <topology evidence="1">Multi-pass membrane protein</topology>
    </subcellularLocation>
</comment>
<keyword evidence="6" id="KW-0175">Coiled coil</keyword>
<dbReference type="Pfam" id="PF03445">
    <property type="entry name" value="DUF294"/>
    <property type="match status" value="1"/>
</dbReference>
<dbReference type="AlphaFoldDB" id="A0AAN1KLS9"/>
<dbReference type="InterPro" id="IPR018821">
    <property type="entry name" value="DUF294_put_nucleoTrafse_sb-bd"/>
</dbReference>
<dbReference type="GO" id="GO:0005886">
    <property type="term" value="C:plasma membrane"/>
    <property type="evidence" value="ECO:0007669"/>
    <property type="project" value="UniProtKB-SubCell"/>
</dbReference>
<feature type="coiled-coil region" evidence="6">
    <location>
        <begin position="357"/>
        <end position="384"/>
    </location>
</feature>
<sequence>MKISEHANRTEKLYGIRAEDIHKWIDGFFDHDRFEHALSKGRVANNDPYDHRQFRHCKEALAEAYSEFEGKYSRQTIRDVFEAHIRDDYDGYLPSRADFKNDTFKAKYHEARESEELRAVLSANELAEYFDGLHASRQESNRLFSRFSLRIVAPSIVALVLFVCATFFMVLPFVEESMMNQKRQMLEELTSSAVSIVDSYIDLEKRDVLTLEEAQSRAATEIAAMRYGTDNKDYFFIIDFHPNMIMHPYRRDLTGQDLTDYQDKDGVAIFVEFTKLVAAKQHGFLEYLWQWNDRTNTTAPKLTYVQGVDDWQWIIGTGVYFDDVQQGIDDLKHTLMKIFSVIFFGLLVCLGFILSQSKAIENRKKRAELALHEAKDRYRALVESSNEGYILETEGKIVYSNDCLQRITGYSETELQDHSIWSQLFPESPQNVHVLQHLLALFNNAVEPNEFEAQLLTKSGNIVDIIFSSSRIFLSEKQGHVLSFRPITRKIYSGSFGLIEQVTHYQELSSQIVRDIEQSQSQGQTVEALNQLAELIREMIQTGSRPEILRRTIGTAYDAAIRRFIELTIDELGEPPVPFSFISFGSNARHDMTLFSDQDNAIVFETPDTADLKSVRRYFLHLAESVCAKLDQAGYRYCEGLIMASNHQWCLSQKEWNYNFSQWIQYATPKSILELNVFFDIRSTYGDERLVNAIQDHIQVLLKQHPGFMSVYAKNCLAHKVPVTLTKQIKTERQQGQLTLNLKECLRPMEIFCRLYALKHDIRESNTVYRLKQLATKHEIDALALREMLYVFDHIWQLRFMNQIIEYSDLRKINDQIVLQDLTPLEQQHLQSVLNRIAIFHQKVQQDFL</sequence>
<proteinExistence type="predicted"/>
<dbReference type="Pfam" id="PF17200">
    <property type="entry name" value="sCache_2"/>
    <property type="match status" value="1"/>
</dbReference>
<evidence type="ECO:0000256" key="5">
    <source>
        <dbReference type="ARBA" id="ARBA00023136"/>
    </source>
</evidence>
<dbReference type="KEGG" id="vsh:BSZ05_02120"/>
<keyword evidence="4 7" id="KW-1133">Transmembrane helix</keyword>
<dbReference type="SUPFAM" id="SSF55785">
    <property type="entry name" value="PYP-like sensor domain (PAS domain)"/>
    <property type="match status" value="1"/>
</dbReference>
<dbReference type="InterPro" id="IPR033480">
    <property type="entry name" value="sCache_2"/>
</dbReference>
<reference evidence="10" key="1">
    <citation type="submission" date="2016-12" db="EMBL/GenBank/DDBJ databases">
        <title>Comparative genomic analysis reveals the diversity, evolution, and environmental adaptation strategies of the genus Vibrio.</title>
        <authorList>
            <person name="Lin H."/>
            <person name="Wang X."/>
            <person name="Zhang X.-H."/>
        </authorList>
    </citation>
    <scope>NUCLEOTIDE SEQUENCE [LARGE SCALE GENOMIC DNA]</scope>
    <source>
        <strain evidence="10">QT6D1</strain>
    </source>
</reference>
<feature type="transmembrane region" description="Helical" evidence="7">
    <location>
        <begin position="151"/>
        <end position="174"/>
    </location>
</feature>
<evidence type="ECO:0000259" key="8">
    <source>
        <dbReference type="PROSITE" id="PS50112"/>
    </source>
</evidence>
<dbReference type="Pfam" id="PF13426">
    <property type="entry name" value="PAS_9"/>
    <property type="match status" value="1"/>
</dbReference>
<evidence type="ECO:0000256" key="4">
    <source>
        <dbReference type="ARBA" id="ARBA00022989"/>
    </source>
</evidence>
<dbReference type="EMBL" id="CP018308">
    <property type="protein sequence ID" value="ASI88710.1"/>
    <property type="molecule type" value="Genomic_DNA"/>
</dbReference>
<evidence type="ECO:0000256" key="3">
    <source>
        <dbReference type="ARBA" id="ARBA00022692"/>
    </source>
</evidence>
<gene>
    <name evidence="9" type="ORF">BSZ05_02120</name>
</gene>
<feature type="transmembrane region" description="Helical" evidence="7">
    <location>
        <begin position="335"/>
        <end position="354"/>
    </location>
</feature>
<evidence type="ECO:0000256" key="1">
    <source>
        <dbReference type="ARBA" id="ARBA00004651"/>
    </source>
</evidence>
<dbReference type="NCBIfam" id="TIGR00229">
    <property type="entry name" value="sensory_box"/>
    <property type="match status" value="1"/>
</dbReference>
<dbReference type="Gene3D" id="3.30.450.20">
    <property type="entry name" value="PAS domain"/>
    <property type="match status" value="2"/>
</dbReference>
<evidence type="ECO:0000313" key="10">
    <source>
        <dbReference type="Proteomes" id="UP000197092"/>
    </source>
</evidence>
<dbReference type="Proteomes" id="UP000197092">
    <property type="component" value="Chromosome 1"/>
</dbReference>
<dbReference type="InterPro" id="IPR000014">
    <property type="entry name" value="PAS"/>
</dbReference>
<dbReference type="SMART" id="SM00091">
    <property type="entry name" value="PAS"/>
    <property type="match status" value="1"/>
</dbReference>
<protein>
    <submittedName>
        <fullName evidence="9">Chemotaxis protein</fullName>
    </submittedName>
</protein>
<dbReference type="InterPro" id="IPR005105">
    <property type="entry name" value="GlnD_Uridyltrans_N"/>
</dbReference>
<evidence type="ECO:0000256" key="7">
    <source>
        <dbReference type="SAM" id="Phobius"/>
    </source>
</evidence>
<keyword evidence="5 7" id="KW-0472">Membrane</keyword>
<feature type="domain" description="PAS" evidence="8">
    <location>
        <begin position="374"/>
        <end position="449"/>
    </location>
</feature>
<keyword evidence="2" id="KW-1003">Cell membrane</keyword>
<evidence type="ECO:0000256" key="2">
    <source>
        <dbReference type="ARBA" id="ARBA00022475"/>
    </source>
</evidence>
<dbReference type="InterPro" id="IPR035965">
    <property type="entry name" value="PAS-like_dom_sf"/>
</dbReference>
<name>A0AAN1KLS9_9VIBR</name>
<evidence type="ECO:0000256" key="6">
    <source>
        <dbReference type="SAM" id="Coils"/>
    </source>
</evidence>
<keyword evidence="3 7" id="KW-0812">Transmembrane</keyword>
<dbReference type="SMART" id="SM01049">
    <property type="entry name" value="Cache_2"/>
    <property type="match status" value="1"/>
</dbReference>
<dbReference type="GO" id="GO:0008773">
    <property type="term" value="F:[protein-PII] uridylyltransferase activity"/>
    <property type="evidence" value="ECO:0007669"/>
    <property type="project" value="InterPro"/>
</dbReference>
<dbReference type="CDD" id="cd05401">
    <property type="entry name" value="NT_GlnE_GlnD_like"/>
    <property type="match status" value="1"/>
</dbReference>